<reference evidence="1" key="1">
    <citation type="submission" date="2020-04" db="EMBL/GenBank/DDBJ databases">
        <title>A chromosome-scale assembly and high-density genetic map of the yellow drum (Nibea albiflora) genome.</title>
        <authorList>
            <person name="Xu D."/>
            <person name="Zhang W."/>
            <person name="Chen R."/>
            <person name="Tan P."/>
            <person name="Wang L."/>
            <person name="Song H."/>
            <person name="Tian L."/>
            <person name="Zhu Q."/>
            <person name="Wang B."/>
        </authorList>
    </citation>
    <scope>NUCLEOTIDE SEQUENCE</scope>
    <source>
        <strain evidence="1">ZJHYS-2018</strain>
    </source>
</reference>
<organism evidence="1 2">
    <name type="scientific">Nibea albiflora</name>
    <name type="common">Yellow drum</name>
    <name type="synonym">Corvina albiflora</name>
    <dbReference type="NCBI Taxonomy" id="240163"/>
    <lineage>
        <taxon>Eukaryota</taxon>
        <taxon>Metazoa</taxon>
        <taxon>Chordata</taxon>
        <taxon>Craniata</taxon>
        <taxon>Vertebrata</taxon>
        <taxon>Euteleostomi</taxon>
        <taxon>Actinopterygii</taxon>
        <taxon>Neopterygii</taxon>
        <taxon>Teleostei</taxon>
        <taxon>Neoteleostei</taxon>
        <taxon>Acanthomorphata</taxon>
        <taxon>Eupercaria</taxon>
        <taxon>Sciaenidae</taxon>
        <taxon>Nibea</taxon>
    </lineage>
</organism>
<sequence length="330" mass="36256">MGYWHRTPTCQPATSASSNTSKEDRIEALPLFSSQLLGDGADGIKANALSCCQHSHSCCSVVTQPVAPDNSTHQYDEASGYYYDPQAGLYYDPSSQYYYNSDTQQYLYWDSQKQTYVLALAESDTSAEQVSNEPRDKKEKPKSKSAQQIAKDMERWAKSLNKEKDSFKDSVQRSAPSTEEDRDESADADAGVSLFEKKKSGMFAAFNGDSDAEEGSSDRAEHEEGENNRLEEDGLPAVSTAAPHQRASVANCEQPTKDGLRSDNIGNKMLQGKGLGRHQQGVTAPISASLRTKGTGLGIKGSSYELSASDTYKDAVRYGHVLTLRWRRVN</sequence>
<protein>
    <submittedName>
        <fullName evidence="1">RNA-binding protein 5-B</fullName>
    </submittedName>
</protein>
<comment type="caution">
    <text evidence="1">The sequence shown here is derived from an EMBL/GenBank/DDBJ whole genome shotgun (WGS) entry which is preliminary data.</text>
</comment>
<keyword evidence="2" id="KW-1185">Reference proteome</keyword>
<accession>A0ACB7F1F3</accession>
<evidence type="ECO:0000313" key="1">
    <source>
        <dbReference type="EMBL" id="KAG8007848.1"/>
    </source>
</evidence>
<gene>
    <name evidence="1" type="primary">RBM5-B</name>
    <name evidence="1" type="ORF">GBF38_013552</name>
</gene>
<dbReference type="Proteomes" id="UP000805704">
    <property type="component" value="Chromosome 2"/>
</dbReference>
<proteinExistence type="predicted"/>
<dbReference type="EMBL" id="CM024790">
    <property type="protein sequence ID" value="KAG8007848.1"/>
    <property type="molecule type" value="Genomic_DNA"/>
</dbReference>
<name>A0ACB7F1F3_NIBAL</name>
<evidence type="ECO:0000313" key="2">
    <source>
        <dbReference type="Proteomes" id="UP000805704"/>
    </source>
</evidence>